<dbReference type="InterPro" id="IPR003695">
    <property type="entry name" value="Ppx_GppA_N"/>
</dbReference>
<gene>
    <name evidence="2" type="ORF">V6N12_047283</name>
</gene>
<dbReference type="InterPro" id="IPR050273">
    <property type="entry name" value="GppA/Ppx_hydrolase"/>
</dbReference>
<dbReference type="EMBL" id="JBBPBM010000032">
    <property type="protein sequence ID" value="KAK8533880.1"/>
    <property type="molecule type" value="Genomic_DNA"/>
</dbReference>
<dbReference type="SUPFAM" id="SSF53067">
    <property type="entry name" value="Actin-like ATPase domain"/>
    <property type="match status" value="1"/>
</dbReference>
<accession>A0ABR2DAE7</accession>
<sequence>MTRLLPPSPHIPNASLKSLEKFSRLLKSHNVSSLHTHRVATSAVREARNKAEFTNAAAETTDFNVEVLLGEQEAMFSYLGSL</sequence>
<evidence type="ECO:0000313" key="3">
    <source>
        <dbReference type="Proteomes" id="UP001472677"/>
    </source>
</evidence>
<dbReference type="PANTHER" id="PTHR30005:SF0">
    <property type="entry name" value="RETROGRADE REGULATION PROTEIN 2"/>
    <property type="match status" value="1"/>
</dbReference>
<evidence type="ECO:0000259" key="1">
    <source>
        <dbReference type="Pfam" id="PF02541"/>
    </source>
</evidence>
<reference evidence="2 3" key="1">
    <citation type="journal article" date="2024" name="G3 (Bethesda)">
        <title>Genome assembly of Hibiscus sabdariffa L. provides insights into metabolisms of medicinal natural products.</title>
        <authorList>
            <person name="Kim T."/>
        </authorList>
    </citation>
    <scope>NUCLEOTIDE SEQUENCE [LARGE SCALE GENOMIC DNA]</scope>
    <source>
        <strain evidence="2">TK-2024</strain>
        <tissue evidence="2">Old leaves</tissue>
    </source>
</reference>
<dbReference type="Proteomes" id="UP001472677">
    <property type="component" value="Unassembled WGS sequence"/>
</dbReference>
<keyword evidence="3" id="KW-1185">Reference proteome</keyword>
<organism evidence="2 3">
    <name type="scientific">Hibiscus sabdariffa</name>
    <name type="common">roselle</name>
    <dbReference type="NCBI Taxonomy" id="183260"/>
    <lineage>
        <taxon>Eukaryota</taxon>
        <taxon>Viridiplantae</taxon>
        <taxon>Streptophyta</taxon>
        <taxon>Embryophyta</taxon>
        <taxon>Tracheophyta</taxon>
        <taxon>Spermatophyta</taxon>
        <taxon>Magnoliopsida</taxon>
        <taxon>eudicotyledons</taxon>
        <taxon>Gunneridae</taxon>
        <taxon>Pentapetalae</taxon>
        <taxon>rosids</taxon>
        <taxon>malvids</taxon>
        <taxon>Malvales</taxon>
        <taxon>Malvaceae</taxon>
        <taxon>Malvoideae</taxon>
        <taxon>Hibiscus</taxon>
    </lineage>
</organism>
<proteinExistence type="predicted"/>
<dbReference type="Gene3D" id="3.30.420.40">
    <property type="match status" value="1"/>
</dbReference>
<dbReference type="PANTHER" id="PTHR30005">
    <property type="entry name" value="EXOPOLYPHOSPHATASE"/>
    <property type="match status" value="1"/>
</dbReference>
<comment type="caution">
    <text evidence="2">The sequence shown here is derived from an EMBL/GenBank/DDBJ whole genome shotgun (WGS) entry which is preliminary data.</text>
</comment>
<dbReference type="Pfam" id="PF02541">
    <property type="entry name" value="Ppx-GppA"/>
    <property type="match status" value="1"/>
</dbReference>
<evidence type="ECO:0000313" key="2">
    <source>
        <dbReference type="EMBL" id="KAK8533880.1"/>
    </source>
</evidence>
<protein>
    <recommendedName>
        <fullName evidence="1">Ppx/GppA phosphatase N-terminal domain-containing protein</fullName>
    </recommendedName>
</protein>
<name>A0ABR2DAE7_9ROSI</name>
<feature type="domain" description="Ppx/GppA phosphatase N-terminal" evidence="1">
    <location>
        <begin position="15"/>
        <end position="80"/>
    </location>
</feature>
<dbReference type="InterPro" id="IPR043129">
    <property type="entry name" value="ATPase_NBD"/>
</dbReference>